<evidence type="ECO:0000313" key="11">
    <source>
        <dbReference type="EMBL" id="RXK86273.1"/>
    </source>
</evidence>
<dbReference type="PANTHER" id="PTHR43298:SF2">
    <property type="entry name" value="FMN_FAD EXPORTER YEEO-RELATED"/>
    <property type="match status" value="1"/>
</dbReference>
<feature type="transmembrane region" description="Helical" evidence="10">
    <location>
        <begin position="391"/>
        <end position="411"/>
    </location>
</feature>
<evidence type="ECO:0000256" key="8">
    <source>
        <dbReference type="ARBA" id="ARBA00023136"/>
    </source>
</evidence>
<dbReference type="RefSeq" id="WP_129002023.1">
    <property type="nucleotide sequence ID" value="NZ_SDHZ01000001.1"/>
</dbReference>
<keyword evidence="3" id="KW-0050">Antiport</keyword>
<evidence type="ECO:0000256" key="1">
    <source>
        <dbReference type="ARBA" id="ARBA00004651"/>
    </source>
</evidence>
<feature type="transmembrane region" description="Helical" evidence="10">
    <location>
        <begin position="100"/>
        <end position="120"/>
    </location>
</feature>
<feature type="transmembrane region" description="Helical" evidence="10">
    <location>
        <begin position="355"/>
        <end position="379"/>
    </location>
</feature>
<protein>
    <recommendedName>
        <fullName evidence="9">Multidrug-efflux transporter</fullName>
    </recommendedName>
</protein>
<dbReference type="InterPro" id="IPR048279">
    <property type="entry name" value="MdtK-like"/>
</dbReference>
<keyword evidence="7" id="KW-0406">Ion transport</keyword>
<keyword evidence="2" id="KW-0813">Transport</keyword>
<evidence type="ECO:0000256" key="4">
    <source>
        <dbReference type="ARBA" id="ARBA00022475"/>
    </source>
</evidence>
<keyword evidence="8 10" id="KW-0472">Membrane</keyword>
<dbReference type="EMBL" id="SDHZ01000001">
    <property type="protein sequence ID" value="RXK86273.1"/>
    <property type="molecule type" value="Genomic_DNA"/>
</dbReference>
<keyword evidence="4" id="KW-1003">Cell membrane</keyword>
<dbReference type="AlphaFoldDB" id="A0A4Q1DCD0"/>
<dbReference type="InterPro" id="IPR050222">
    <property type="entry name" value="MATE_MdtK"/>
</dbReference>
<dbReference type="GO" id="GO:0006811">
    <property type="term" value="P:monoatomic ion transport"/>
    <property type="evidence" value="ECO:0007669"/>
    <property type="project" value="UniProtKB-KW"/>
</dbReference>
<keyword evidence="12" id="KW-1185">Reference proteome</keyword>
<keyword evidence="6 10" id="KW-1133">Transmembrane helix</keyword>
<feature type="transmembrane region" description="Helical" evidence="10">
    <location>
        <begin position="287"/>
        <end position="309"/>
    </location>
</feature>
<reference evidence="11 12" key="1">
    <citation type="submission" date="2019-01" db="EMBL/GenBank/DDBJ databases">
        <title>Filimonas sp. strain TTM-71.</title>
        <authorList>
            <person name="Chen W.-M."/>
        </authorList>
    </citation>
    <scope>NUCLEOTIDE SEQUENCE [LARGE SCALE GENOMIC DNA]</scope>
    <source>
        <strain evidence="11 12">TTM-71</strain>
    </source>
</reference>
<comment type="caution">
    <text evidence="11">The sequence shown here is derived from an EMBL/GenBank/DDBJ whole genome shotgun (WGS) entry which is preliminary data.</text>
</comment>
<feature type="transmembrane region" description="Helical" evidence="10">
    <location>
        <begin position="198"/>
        <end position="218"/>
    </location>
</feature>
<gene>
    <name evidence="11" type="ORF">ESB13_05550</name>
</gene>
<dbReference type="CDD" id="cd13133">
    <property type="entry name" value="MATE_like_7"/>
    <property type="match status" value="1"/>
</dbReference>
<dbReference type="PIRSF" id="PIRSF006603">
    <property type="entry name" value="DinF"/>
    <property type="match status" value="1"/>
</dbReference>
<proteinExistence type="predicted"/>
<feature type="transmembrane region" description="Helical" evidence="10">
    <location>
        <begin position="20"/>
        <end position="37"/>
    </location>
</feature>
<organism evidence="11 12">
    <name type="scientific">Filimonas effusa</name>
    <dbReference type="NCBI Taxonomy" id="2508721"/>
    <lineage>
        <taxon>Bacteria</taxon>
        <taxon>Pseudomonadati</taxon>
        <taxon>Bacteroidota</taxon>
        <taxon>Chitinophagia</taxon>
        <taxon>Chitinophagales</taxon>
        <taxon>Chitinophagaceae</taxon>
        <taxon>Filimonas</taxon>
    </lineage>
</organism>
<dbReference type="GO" id="GO:0015297">
    <property type="term" value="F:antiporter activity"/>
    <property type="evidence" value="ECO:0007669"/>
    <property type="project" value="UniProtKB-KW"/>
</dbReference>
<dbReference type="Proteomes" id="UP000290545">
    <property type="component" value="Unassembled WGS sequence"/>
</dbReference>
<feature type="transmembrane region" description="Helical" evidence="10">
    <location>
        <begin position="250"/>
        <end position="267"/>
    </location>
</feature>
<dbReference type="NCBIfam" id="TIGR00797">
    <property type="entry name" value="matE"/>
    <property type="match status" value="1"/>
</dbReference>
<name>A0A4Q1DCD0_9BACT</name>
<feature type="transmembrane region" description="Helical" evidence="10">
    <location>
        <begin position="57"/>
        <end position="79"/>
    </location>
</feature>
<evidence type="ECO:0000256" key="7">
    <source>
        <dbReference type="ARBA" id="ARBA00023065"/>
    </source>
</evidence>
<evidence type="ECO:0000256" key="3">
    <source>
        <dbReference type="ARBA" id="ARBA00022449"/>
    </source>
</evidence>
<feature type="transmembrane region" description="Helical" evidence="10">
    <location>
        <begin position="132"/>
        <end position="153"/>
    </location>
</feature>
<evidence type="ECO:0000313" key="12">
    <source>
        <dbReference type="Proteomes" id="UP000290545"/>
    </source>
</evidence>
<dbReference type="GO" id="GO:0005886">
    <property type="term" value="C:plasma membrane"/>
    <property type="evidence" value="ECO:0007669"/>
    <property type="project" value="UniProtKB-SubCell"/>
</dbReference>
<feature type="transmembrane region" description="Helical" evidence="10">
    <location>
        <begin position="165"/>
        <end position="186"/>
    </location>
</feature>
<sequence>MSTASTQLQVSTSYRQIFKLALPIMAAVAVPQINFVTNNIFLGGTGEQSLAVAGITGVYYLIFAVIGLGLNNGLQALIARRAGENRVSEIGVLFQQGLRIAMVLAAVGIALTYLLAPVVLRWSLHNESNVTMAVNFLYIRIWGLPFLFIYQMRNALLVGTNQSRFLVIGTLAETVTNIVLDYGLIYGKLGMPEMGFNGAALASVIAEATGLIVIFLVMRKQGISRALQLFRNSGYHKENTRLILSQSSPLILQYVLSIVAWEFFYILIEHHGEQELAISNAMRNIFGLFGCATWAFSAATNAMVSNVIGQGLTDKVMELIWKIVRLSAGFALLVCLVLNLAPGFFLQVYQQGPDFIAAATPVARVVSIGLVLQSIANIWLNAVVGTGNSRFNLFSESLAIVVYVIYVYLVLEYFHLSITWGWLSECLYWCTIFTPSFWYMMSGRWKHKKI</sequence>
<evidence type="ECO:0000256" key="10">
    <source>
        <dbReference type="SAM" id="Phobius"/>
    </source>
</evidence>
<evidence type="ECO:0000256" key="5">
    <source>
        <dbReference type="ARBA" id="ARBA00022692"/>
    </source>
</evidence>
<feature type="transmembrane region" description="Helical" evidence="10">
    <location>
        <begin position="330"/>
        <end position="349"/>
    </location>
</feature>
<dbReference type="PANTHER" id="PTHR43298">
    <property type="entry name" value="MULTIDRUG RESISTANCE PROTEIN NORM-RELATED"/>
    <property type="match status" value="1"/>
</dbReference>
<feature type="transmembrane region" description="Helical" evidence="10">
    <location>
        <begin position="417"/>
        <end position="440"/>
    </location>
</feature>
<dbReference type="GO" id="GO:0042910">
    <property type="term" value="F:xenobiotic transmembrane transporter activity"/>
    <property type="evidence" value="ECO:0007669"/>
    <property type="project" value="InterPro"/>
</dbReference>
<comment type="subcellular location">
    <subcellularLocation>
        <location evidence="1">Cell membrane</location>
        <topology evidence="1">Multi-pass membrane protein</topology>
    </subcellularLocation>
</comment>
<dbReference type="Pfam" id="PF01554">
    <property type="entry name" value="MatE"/>
    <property type="match status" value="2"/>
</dbReference>
<accession>A0A4Q1DCD0</accession>
<evidence type="ECO:0000256" key="6">
    <source>
        <dbReference type="ARBA" id="ARBA00022989"/>
    </source>
</evidence>
<keyword evidence="5 10" id="KW-0812">Transmembrane</keyword>
<evidence type="ECO:0000256" key="9">
    <source>
        <dbReference type="ARBA" id="ARBA00031636"/>
    </source>
</evidence>
<dbReference type="InterPro" id="IPR002528">
    <property type="entry name" value="MATE_fam"/>
</dbReference>
<evidence type="ECO:0000256" key="2">
    <source>
        <dbReference type="ARBA" id="ARBA00022448"/>
    </source>
</evidence>
<dbReference type="OrthoDB" id="9780160at2"/>